<organism evidence="3 4">
    <name type="scientific">Brassica napus</name>
    <name type="common">Rape</name>
    <dbReference type="NCBI Taxonomy" id="3708"/>
    <lineage>
        <taxon>Eukaryota</taxon>
        <taxon>Viridiplantae</taxon>
        <taxon>Streptophyta</taxon>
        <taxon>Embryophyta</taxon>
        <taxon>Tracheophyta</taxon>
        <taxon>Spermatophyta</taxon>
        <taxon>Magnoliopsida</taxon>
        <taxon>eudicotyledons</taxon>
        <taxon>Gunneridae</taxon>
        <taxon>Pentapetalae</taxon>
        <taxon>rosids</taxon>
        <taxon>malvids</taxon>
        <taxon>Brassicales</taxon>
        <taxon>Brassicaceae</taxon>
        <taxon>Brassiceae</taxon>
        <taxon>Brassica</taxon>
    </lineage>
</organism>
<reference evidence="2" key="3">
    <citation type="submission" date="2021-01" db="EMBL/GenBank/DDBJ databases">
        <authorList>
            <consortium name="Genoscope - CEA"/>
            <person name="William W."/>
        </authorList>
    </citation>
    <scope>NUCLEOTIDE SEQUENCE</scope>
</reference>
<dbReference type="InterPro" id="IPR011043">
    <property type="entry name" value="Gal_Oxase/kelch_b-propeller"/>
</dbReference>
<keyword evidence="4" id="KW-1185">Reference proteome</keyword>
<accession>A0A078GLX7</accession>
<dbReference type="Pfam" id="PF08268">
    <property type="entry name" value="FBA_3"/>
    <property type="match status" value="1"/>
</dbReference>
<dbReference type="Proteomes" id="UP000028999">
    <property type="component" value="Unassembled WGS sequence"/>
</dbReference>
<dbReference type="EMBL" id="LK032177">
    <property type="protein sequence ID" value="CDY25598.1"/>
    <property type="molecule type" value="Genomic_DNA"/>
</dbReference>
<protein>
    <submittedName>
        <fullName evidence="2">(rape) hypothetical protein</fullName>
    </submittedName>
    <submittedName>
        <fullName evidence="3">BnaA04g12900D protein</fullName>
    </submittedName>
</protein>
<reference evidence="3 4" key="1">
    <citation type="journal article" date="2014" name="Science">
        <title>Plant genetics. Early allopolyploid evolution in the post-Neolithic Brassica napus oilseed genome.</title>
        <authorList>
            <person name="Chalhoub B."/>
            <person name="Denoeud F."/>
            <person name="Liu S."/>
            <person name="Parkin I.A."/>
            <person name="Tang H."/>
            <person name="Wang X."/>
            <person name="Chiquet J."/>
            <person name="Belcram H."/>
            <person name="Tong C."/>
            <person name="Samans B."/>
            <person name="Correa M."/>
            <person name="Da Silva C."/>
            <person name="Just J."/>
            <person name="Falentin C."/>
            <person name="Koh C.S."/>
            <person name="Le Clainche I."/>
            <person name="Bernard M."/>
            <person name="Bento P."/>
            <person name="Noel B."/>
            <person name="Labadie K."/>
            <person name="Alberti A."/>
            <person name="Charles M."/>
            <person name="Arnaud D."/>
            <person name="Guo H."/>
            <person name="Daviaud C."/>
            <person name="Alamery S."/>
            <person name="Jabbari K."/>
            <person name="Zhao M."/>
            <person name="Edger P.P."/>
            <person name="Chelaifa H."/>
            <person name="Tack D."/>
            <person name="Lassalle G."/>
            <person name="Mestiri I."/>
            <person name="Schnel N."/>
            <person name="Le Paslier M.C."/>
            <person name="Fan G."/>
            <person name="Renault V."/>
            <person name="Bayer P.E."/>
            <person name="Golicz A.A."/>
            <person name="Manoli S."/>
            <person name="Lee T.H."/>
            <person name="Thi V.H."/>
            <person name="Chalabi S."/>
            <person name="Hu Q."/>
            <person name="Fan C."/>
            <person name="Tollenaere R."/>
            <person name="Lu Y."/>
            <person name="Battail C."/>
            <person name="Shen J."/>
            <person name="Sidebottom C.H."/>
            <person name="Wang X."/>
            <person name="Canaguier A."/>
            <person name="Chauveau A."/>
            <person name="Berard A."/>
            <person name="Deniot G."/>
            <person name="Guan M."/>
            <person name="Liu Z."/>
            <person name="Sun F."/>
            <person name="Lim Y.P."/>
            <person name="Lyons E."/>
            <person name="Town C.D."/>
            <person name="Bancroft I."/>
            <person name="Wang X."/>
            <person name="Meng J."/>
            <person name="Ma J."/>
            <person name="Pires J.C."/>
            <person name="King G.J."/>
            <person name="Brunel D."/>
            <person name="Delourme R."/>
            <person name="Renard M."/>
            <person name="Aury J.M."/>
            <person name="Adams K.L."/>
            <person name="Batley J."/>
            <person name="Snowdon R.J."/>
            <person name="Tost J."/>
            <person name="Edwards D."/>
            <person name="Zhou Y."/>
            <person name="Hua W."/>
            <person name="Sharpe A.G."/>
            <person name="Paterson A.H."/>
            <person name="Guan C."/>
            <person name="Wincker P."/>
        </authorList>
    </citation>
    <scope>NUCLEOTIDE SEQUENCE [LARGE SCALE GENOMIC DNA]</scope>
    <source>
        <strain evidence="4">cv. Darmor-bzh</strain>
    </source>
</reference>
<dbReference type="EMBL" id="HG994358">
    <property type="protein sequence ID" value="CAF2276915.1"/>
    <property type="molecule type" value="Genomic_DNA"/>
</dbReference>
<dbReference type="Proteomes" id="UP001295469">
    <property type="component" value="Chromosome A04"/>
</dbReference>
<evidence type="ECO:0000259" key="1">
    <source>
        <dbReference type="SMART" id="SM00256"/>
    </source>
</evidence>
<dbReference type="SMART" id="SM00256">
    <property type="entry name" value="FBOX"/>
    <property type="match status" value="1"/>
</dbReference>
<dbReference type="NCBIfam" id="TIGR01640">
    <property type="entry name" value="F_box_assoc_1"/>
    <property type="match status" value="1"/>
</dbReference>
<dbReference type="KEGG" id="bna:106449797"/>
<dbReference type="OrthoDB" id="1102644at2759"/>
<dbReference type="InterPro" id="IPR001810">
    <property type="entry name" value="F-box_dom"/>
</dbReference>
<dbReference type="STRING" id="3708.A0A078GLX7"/>
<dbReference type="Gramene" id="CDY25598">
    <property type="protein sequence ID" value="CDY25598"/>
    <property type="gene ID" value="GSBRNA2T00032866001"/>
</dbReference>
<proteinExistence type="predicted"/>
<evidence type="ECO:0000313" key="4">
    <source>
        <dbReference type="Proteomes" id="UP000028999"/>
    </source>
</evidence>
<name>A0A078GLX7_BRANA</name>
<reference evidence="3" key="2">
    <citation type="submission" date="2014-06" db="EMBL/GenBank/DDBJ databases">
        <authorList>
            <person name="Genoscope - CEA"/>
        </authorList>
    </citation>
    <scope>NUCLEOTIDE SEQUENCE</scope>
</reference>
<dbReference type="CDD" id="cd22157">
    <property type="entry name" value="F-box_AtFBW1-like"/>
    <property type="match status" value="1"/>
</dbReference>
<dbReference type="PANTHER" id="PTHR31111">
    <property type="entry name" value="BNAA05G37150D PROTEIN-RELATED"/>
    <property type="match status" value="1"/>
</dbReference>
<dbReference type="InterPro" id="IPR036047">
    <property type="entry name" value="F-box-like_dom_sf"/>
</dbReference>
<feature type="domain" description="F-box" evidence="1">
    <location>
        <begin position="26"/>
        <end position="66"/>
    </location>
</feature>
<dbReference type="PANTHER" id="PTHR31111:SF68">
    <property type="entry name" value="F-BOX DOMAIN-CONTAINING PROTEIN"/>
    <property type="match status" value="1"/>
</dbReference>
<dbReference type="OMA" id="CAASYHM"/>
<gene>
    <name evidence="3" type="primary">BnaA04g12900D</name>
    <name evidence="2" type="ORF">DARMORV10_A04P16950.1</name>
    <name evidence="3" type="ORF">GSBRNA2T00032866001</name>
</gene>
<evidence type="ECO:0000313" key="3">
    <source>
        <dbReference type="EMBL" id="CDY25598.1"/>
    </source>
</evidence>
<dbReference type="InterPro" id="IPR017451">
    <property type="entry name" value="F-box-assoc_interact_dom"/>
</dbReference>
<dbReference type="InterPro" id="IPR013187">
    <property type="entry name" value="F-box-assoc_dom_typ3"/>
</dbReference>
<dbReference type="AlphaFoldDB" id="A0A078GLX7"/>
<evidence type="ECO:0000313" key="2">
    <source>
        <dbReference type="EMBL" id="CAF2276915.1"/>
    </source>
</evidence>
<dbReference type="SUPFAM" id="SSF81383">
    <property type="entry name" value="F-box domain"/>
    <property type="match status" value="1"/>
</dbReference>
<dbReference type="PaxDb" id="3708-A0A078GLX7"/>
<dbReference type="Pfam" id="PF00646">
    <property type="entry name" value="F-box"/>
    <property type="match status" value="1"/>
</dbReference>
<dbReference type="SUPFAM" id="SSF50965">
    <property type="entry name" value="Galactose oxidase, central domain"/>
    <property type="match status" value="1"/>
</dbReference>
<sequence>MERQKSKLAKNNNISDDVRTNREGSIPLDLIPEILKELPVKTLARFLCVSKPWSSIIRNRDFVKSHLIKSSKTTHTQGLIFTFKRKRHGKHFFFSSSSQRQDGGGESSLSCAASYHMKCHSQPYTTSTPSVHGLICYGPPSKLMVYNPSTRRSIALPNVDAHRLRMYHYLGYDPIDGDYKMLCLSRGMHVRRGRGLAHKIQVLTLGNGSSWRMIEDCPPPHSPESPHICIDGVLYYGGYLDTSTRLLRKDHVVMSFDVRSEKFDMIKVPTERATRFTRMTRYDGKLALMFTGYGGFGCGYSGYIELWVLEDAARHEWSNKNFVLPRLASRDTLFQVFCGIDGSGEFVLAPETLRPPTFYVLYYDPNNNSMRRVDIEGIADKKLLFWDDDSDRRTISIFPGHVENLLFL</sequence>